<evidence type="ECO:0000256" key="1">
    <source>
        <dbReference type="SAM" id="SignalP"/>
    </source>
</evidence>
<reference evidence="2" key="1">
    <citation type="submission" date="2024-01" db="EMBL/GenBank/DDBJ databases">
        <title>Bank of Algae and Cyanobacteria of the Azores (BACA) strain genomes.</title>
        <authorList>
            <person name="Luz R."/>
            <person name="Cordeiro R."/>
            <person name="Fonseca A."/>
            <person name="Goncalves V."/>
        </authorList>
    </citation>
    <scope>NUCLEOTIDE SEQUENCE</scope>
    <source>
        <strain evidence="2">BACA0141</strain>
    </source>
</reference>
<evidence type="ECO:0000313" key="2">
    <source>
        <dbReference type="EMBL" id="MEE3715674.1"/>
    </source>
</evidence>
<comment type="caution">
    <text evidence="2">The sequence shown here is derived from an EMBL/GenBank/DDBJ whole genome shotgun (WGS) entry which is preliminary data.</text>
</comment>
<feature type="chain" id="PRO_5043477310" evidence="1">
    <location>
        <begin position="22"/>
        <end position="173"/>
    </location>
</feature>
<dbReference type="EMBL" id="JAZBJZ010000006">
    <property type="protein sequence ID" value="MEE3715674.1"/>
    <property type="molecule type" value="Genomic_DNA"/>
</dbReference>
<sequence length="173" mass="18393">MIPAIALVLAFSLTPTTIESASTVAKHIPSPTMVAVADNINALNKSSEKLTPQSLAGEYTLVITNATQEEMKKAGIKEFTGKIVLKADSTFEGQLMISGASPDGTGIRRSEIKVKGMFEVKGNVALLTVKSSMTDGKEDKVTSSVDKYTISTDGKELKPEGQAGISFIRKDLK</sequence>
<keyword evidence="3" id="KW-1185">Reference proteome</keyword>
<dbReference type="Proteomes" id="UP001333818">
    <property type="component" value="Unassembled WGS sequence"/>
</dbReference>
<proteinExistence type="predicted"/>
<accession>A0AAW9PP55</accession>
<dbReference type="RefSeq" id="WP_330482097.1">
    <property type="nucleotide sequence ID" value="NZ_JAZBJZ010000006.1"/>
</dbReference>
<evidence type="ECO:0000313" key="3">
    <source>
        <dbReference type="Proteomes" id="UP001333818"/>
    </source>
</evidence>
<keyword evidence="1" id="KW-0732">Signal</keyword>
<dbReference type="AlphaFoldDB" id="A0AAW9PP55"/>
<organism evidence="2 3">
    <name type="scientific">Tumidithrix elongata BACA0141</name>
    <dbReference type="NCBI Taxonomy" id="2716417"/>
    <lineage>
        <taxon>Bacteria</taxon>
        <taxon>Bacillati</taxon>
        <taxon>Cyanobacteriota</taxon>
        <taxon>Cyanophyceae</taxon>
        <taxon>Pseudanabaenales</taxon>
        <taxon>Pseudanabaenaceae</taxon>
        <taxon>Tumidithrix</taxon>
        <taxon>Tumidithrix elongata</taxon>
    </lineage>
</organism>
<name>A0AAW9PP55_9CYAN</name>
<protein>
    <submittedName>
        <fullName evidence="2">Uncharacterized protein</fullName>
    </submittedName>
</protein>
<gene>
    <name evidence="2" type="ORF">V2H45_02820</name>
</gene>
<feature type="signal peptide" evidence="1">
    <location>
        <begin position="1"/>
        <end position="21"/>
    </location>
</feature>